<dbReference type="InterPro" id="IPR008480">
    <property type="entry name" value="DUF761_pln"/>
</dbReference>
<protein>
    <submittedName>
        <fullName evidence="1">(wild Malaysian banana) hypothetical protein</fullName>
    </submittedName>
</protein>
<reference evidence="1" key="1">
    <citation type="submission" date="2021-03" db="EMBL/GenBank/DDBJ databases">
        <authorList>
            <consortium name="Genoscope - CEA"/>
            <person name="William W."/>
        </authorList>
    </citation>
    <scope>NUCLEOTIDE SEQUENCE</scope>
    <source>
        <strain evidence="1">Doubled-haploid Pahang</strain>
    </source>
</reference>
<evidence type="ECO:0000313" key="3">
    <source>
        <dbReference type="Proteomes" id="UP000012960"/>
    </source>
</evidence>
<dbReference type="Pfam" id="PF05553">
    <property type="entry name" value="DUF761"/>
    <property type="match status" value="1"/>
</dbReference>
<sequence>MARHLFSSLPKNEEGCFFPWQMSIVLAALPKAKTLAVKKTRLMFLGMLSKRKVLASAISNKIHALKGHDRGGGSGHALGGYSKAIVMYNAAREEVFSSPADHRESLEYVEEDEYPDLAHTLFDLDDEPIDNPCSVMDLVRGSGEDGLEFNLENEIDHVADVFIRRFRREMRLQEQE</sequence>
<proteinExistence type="predicted"/>
<dbReference type="PANTHER" id="PTHR33450:SF12">
    <property type="entry name" value="COTTON FIBER PROTEIN"/>
    <property type="match status" value="1"/>
</dbReference>
<dbReference type="OrthoDB" id="684076at2759"/>
<gene>
    <name evidence="1" type="ORF">GSMUA_52160.1</name>
</gene>
<keyword evidence="3" id="KW-1185">Reference proteome</keyword>
<accession>A0A804JRE2</accession>
<evidence type="ECO:0000313" key="1">
    <source>
        <dbReference type="EMBL" id="CAG1855422.1"/>
    </source>
</evidence>
<evidence type="ECO:0000313" key="2">
    <source>
        <dbReference type="EnsemblPlants" id="Ma07_p02610.1"/>
    </source>
</evidence>
<dbReference type="InParanoid" id="A0A804JRE2"/>
<dbReference type="Proteomes" id="UP000012960">
    <property type="component" value="Unplaced"/>
</dbReference>
<dbReference type="EMBL" id="HG996473">
    <property type="protein sequence ID" value="CAG1855422.1"/>
    <property type="molecule type" value="Genomic_DNA"/>
</dbReference>
<dbReference type="Gramene" id="Ma07_t02610.1">
    <property type="protein sequence ID" value="Ma07_p02610.1"/>
    <property type="gene ID" value="Ma07_g02610"/>
</dbReference>
<dbReference type="EnsemblPlants" id="Ma07_t02610.1">
    <property type="protein sequence ID" value="Ma07_p02610.1"/>
    <property type="gene ID" value="Ma07_g02610"/>
</dbReference>
<dbReference type="AlphaFoldDB" id="A0A804JRE2"/>
<name>A0A804JRE2_MUSAM</name>
<dbReference type="PANTHER" id="PTHR33450">
    <property type="entry name" value="EMB|CAB67623.1-RELATED"/>
    <property type="match status" value="1"/>
</dbReference>
<reference evidence="2" key="2">
    <citation type="submission" date="2021-05" db="UniProtKB">
        <authorList>
            <consortium name="EnsemblPlants"/>
        </authorList>
    </citation>
    <scope>IDENTIFICATION</scope>
    <source>
        <strain evidence="2">subsp. malaccensis</strain>
    </source>
</reference>
<organism evidence="2 3">
    <name type="scientific">Musa acuminata subsp. malaccensis</name>
    <name type="common">Wild banana</name>
    <name type="synonym">Musa malaccensis</name>
    <dbReference type="NCBI Taxonomy" id="214687"/>
    <lineage>
        <taxon>Eukaryota</taxon>
        <taxon>Viridiplantae</taxon>
        <taxon>Streptophyta</taxon>
        <taxon>Embryophyta</taxon>
        <taxon>Tracheophyta</taxon>
        <taxon>Spermatophyta</taxon>
        <taxon>Magnoliopsida</taxon>
        <taxon>Liliopsida</taxon>
        <taxon>Zingiberales</taxon>
        <taxon>Musaceae</taxon>
        <taxon>Musa</taxon>
    </lineage>
</organism>